<proteinExistence type="predicted"/>
<keyword evidence="2" id="KW-1185">Reference proteome</keyword>
<name>A0ACC3Z7D5_COLTU</name>
<organism evidence="1 2">
    <name type="scientific">Colletotrichum truncatum</name>
    <name type="common">Anthracnose fungus</name>
    <name type="synonym">Colletotrichum capsici</name>
    <dbReference type="NCBI Taxonomy" id="5467"/>
    <lineage>
        <taxon>Eukaryota</taxon>
        <taxon>Fungi</taxon>
        <taxon>Dikarya</taxon>
        <taxon>Ascomycota</taxon>
        <taxon>Pezizomycotina</taxon>
        <taxon>Sordariomycetes</taxon>
        <taxon>Hypocreomycetidae</taxon>
        <taxon>Glomerellales</taxon>
        <taxon>Glomerellaceae</taxon>
        <taxon>Colletotrichum</taxon>
        <taxon>Colletotrichum truncatum species complex</taxon>
    </lineage>
</organism>
<comment type="caution">
    <text evidence="1">The sequence shown here is derived from an EMBL/GenBank/DDBJ whole genome shotgun (WGS) entry which is preliminary data.</text>
</comment>
<dbReference type="EMBL" id="VUJX02000003">
    <property type="protein sequence ID" value="KAL0940027.1"/>
    <property type="molecule type" value="Genomic_DNA"/>
</dbReference>
<accession>A0ACC3Z7D5</accession>
<dbReference type="Proteomes" id="UP000805649">
    <property type="component" value="Unassembled WGS sequence"/>
</dbReference>
<gene>
    <name evidence="1" type="ORF">CTRU02_206637</name>
</gene>
<evidence type="ECO:0000313" key="2">
    <source>
        <dbReference type="Proteomes" id="UP000805649"/>
    </source>
</evidence>
<evidence type="ECO:0000313" key="1">
    <source>
        <dbReference type="EMBL" id="KAL0940027.1"/>
    </source>
</evidence>
<sequence length="193" mass="22204">MSHRYEYRDDFPSRRRHHSPSYSEYGGDTPYPNSSRDAGAVRLARRHHDHSDRRAHFEDYQSDRHRPYDDEYYYYDEKRSHSRPRSRNHDHEHANEHHHGRRRSRSKRRHSNAGPNWSQAAIAAASAGIIEAGLSRNDRDRTSRIVTAAAGAGAIDAVAARHHEKPHKSWEHIVGSTVGGLVIDRVAHGSGRR</sequence>
<protein>
    <submittedName>
        <fullName evidence="1">Uncharacterized protein</fullName>
    </submittedName>
</protein>
<reference evidence="1 2" key="1">
    <citation type="journal article" date="2020" name="Phytopathology">
        <title>Genome Sequence Resources of Colletotrichum truncatum, C. plurivorum, C. musicola, and C. sojae: Four Species Pathogenic to Soybean (Glycine max).</title>
        <authorList>
            <person name="Rogerio F."/>
            <person name="Boufleur T.R."/>
            <person name="Ciampi-Guillardi M."/>
            <person name="Sukno S.A."/>
            <person name="Thon M.R."/>
            <person name="Massola Junior N.S."/>
            <person name="Baroncelli R."/>
        </authorList>
    </citation>
    <scope>NUCLEOTIDE SEQUENCE [LARGE SCALE GENOMIC DNA]</scope>
    <source>
        <strain evidence="1 2">CMES1059</strain>
    </source>
</reference>